<reference evidence="2 4" key="1">
    <citation type="journal article" date="2011" name="Nature">
        <title>The Medicago genome provides insight into the evolution of rhizobial symbioses.</title>
        <authorList>
            <person name="Young N.D."/>
            <person name="Debelle F."/>
            <person name="Oldroyd G.E."/>
            <person name="Geurts R."/>
            <person name="Cannon S.B."/>
            <person name="Udvardi M.K."/>
            <person name="Benedito V.A."/>
            <person name="Mayer K.F."/>
            <person name="Gouzy J."/>
            <person name="Schoof H."/>
            <person name="Van de Peer Y."/>
            <person name="Proost S."/>
            <person name="Cook D.R."/>
            <person name="Meyers B.C."/>
            <person name="Spannagl M."/>
            <person name="Cheung F."/>
            <person name="De Mita S."/>
            <person name="Krishnakumar V."/>
            <person name="Gundlach H."/>
            <person name="Zhou S."/>
            <person name="Mudge J."/>
            <person name="Bharti A.K."/>
            <person name="Murray J.D."/>
            <person name="Naoumkina M.A."/>
            <person name="Rosen B."/>
            <person name="Silverstein K.A."/>
            <person name="Tang H."/>
            <person name="Rombauts S."/>
            <person name="Zhao P.X."/>
            <person name="Zhou P."/>
            <person name="Barbe V."/>
            <person name="Bardou P."/>
            <person name="Bechner M."/>
            <person name="Bellec A."/>
            <person name="Berger A."/>
            <person name="Berges H."/>
            <person name="Bidwell S."/>
            <person name="Bisseling T."/>
            <person name="Choisne N."/>
            <person name="Couloux A."/>
            <person name="Denny R."/>
            <person name="Deshpande S."/>
            <person name="Dai X."/>
            <person name="Doyle J.J."/>
            <person name="Dudez A.M."/>
            <person name="Farmer A.D."/>
            <person name="Fouteau S."/>
            <person name="Franken C."/>
            <person name="Gibelin C."/>
            <person name="Gish J."/>
            <person name="Goldstein S."/>
            <person name="Gonzalez A.J."/>
            <person name="Green P.J."/>
            <person name="Hallab A."/>
            <person name="Hartog M."/>
            <person name="Hua A."/>
            <person name="Humphray S.J."/>
            <person name="Jeong D.H."/>
            <person name="Jing Y."/>
            <person name="Jocker A."/>
            <person name="Kenton S.M."/>
            <person name="Kim D.J."/>
            <person name="Klee K."/>
            <person name="Lai H."/>
            <person name="Lang C."/>
            <person name="Lin S."/>
            <person name="Macmil S.L."/>
            <person name="Magdelenat G."/>
            <person name="Matthews L."/>
            <person name="McCorrison J."/>
            <person name="Monaghan E.L."/>
            <person name="Mun J.H."/>
            <person name="Najar F.Z."/>
            <person name="Nicholson C."/>
            <person name="Noirot C."/>
            <person name="O'Bleness M."/>
            <person name="Paule C.R."/>
            <person name="Poulain J."/>
            <person name="Prion F."/>
            <person name="Qin B."/>
            <person name="Qu C."/>
            <person name="Retzel E.F."/>
            <person name="Riddle C."/>
            <person name="Sallet E."/>
            <person name="Samain S."/>
            <person name="Samson N."/>
            <person name="Sanders I."/>
            <person name="Saurat O."/>
            <person name="Scarpelli C."/>
            <person name="Schiex T."/>
            <person name="Segurens B."/>
            <person name="Severin A.J."/>
            <person name="Sherrier D.J."/>
            <person name="Shi R."/>
            <person name="Sims S."/>
            <person name="Singer S.R."/>
            <person name="Sinharoy S."/>
            <person name="Sterck L."/>
            <person name="Viollet A."/>
            <person name="Wang B.B."/>
            <person name="Wang K."/>
            <person name="Wang M."/>
            <person name="Wang X."/>
            <person name="Warfsmann J."/>
            <person name="Weissenbach J."/>
            <person name="White D.D."/>
            <person name="White J.D."/>
            <person name="Wiley G.B."/>
            <person name="Wincker P."/>
            <person name="Xing Y."/>
            <person name="Yang L."/>
            <person name="Yao Z."/>
            <person name="Ying F."/>
            <person name="Zhai J."/>
            <person name="Zhou L."/>
            <person name="Zuber A."/>
            <person name="Denarie J."/>
            <person name="Dixon R.A."/>
            <person name="May G.D."/>
            <person name="Schwartz D.C."/>
            <person name="Rogers J."/>
            <person name="Quetier F."/>
            <person name="Town C.D."/>
            <person name="Roe B.A."/>
        </authorList>
    </citation>
    <scope>NUCLEOTIDE SEQUENCE [LARGE SCALE GENOMIC DNA]</scope>
    <source>
        <strain evidence="2">A17</strain>
        <strain evidence="3 4">cv. Jemalong A17</strain>
    </source>
</reference>
<accession>A0A072TSC8</accession>
<dbReference type="EnsemblPlants" id="KEH19768">
    <property type="protein sequence ID" value="KEH19768"/>
    <property type="gene ID" value="MTR_8g468060"/>
</dbReference>
<keyword evidence="1 2" id="KW-0812">Transmembrane</keyword>
<dbReference type="HOGENOM" id="CLU_1663407_0_0_1"/>
<reference evidence="2 4" key="2">
    <citation type="journal article" date="2014" name="BMC Genomics">
        <title>An improved genome release (version Mt4.0) for the model legume Medicago truncatula.</title>
        <authorList>
            <person name="Tang H."/>
            <person name="Krishnakumar V."/>
            <person name="Bidwell S."/>
            <person name="Rosen B."/>
            <person name="Chan A."/>
            <person name="Zhou S."/>
            <person name="Gentzbittel L."/>
            <person name="Childs K.L."/>
            <person name="Yandell M."/>
            <person name="Gundlach H."/>
            <person name="Mayer K.F."/>
            <person name="Schwartz D.C."/>
            <person name="Town C.D."/>
        </authorList>
    </citation>
    <scope>GENOME REANNOTATION</scope>
    <source>
        <strain evidence="2">A17</strain>
        <strain evidence="3 4">cv. Jemalong A17</strain>
    </source>
</reference>
<gene>
    <name evidence="2" type="ordered locus">MTR_8g468060</name>
</gene>
<keyword evidence="1" id="KW-1133">Transmembrane helix</keyword>
<evidence type="ECO:0000313" key="3">
    <source>
        <dbReference type="EnsemblPlants" id="KEH19768"/>
    </source>
</evidence>
<name>A0A072TSC8_MEDTR</name>
<dbReference type="Proteomes" id="UP000002051">
    <property type="component" value="Chromosome 8"/>
</dbReference>
<feature type="transmembrane region" description="Helical" evidence="1">
    <location>
        <begin position="6"/>
        <end position="26"/>
    </location>
</feature>
<evidence type="ECO:0000313" key="4">
    <source>
        <dbReference type="Proteomes" id="UP000002051"/>
    </source>
</evidence>
<proteinExistence type="predicted"/>
<keyword evidence="4" id="KW-1185">Reference proteome</keyword>
<organism evidence="2 4">
    <name type="scientific">Medicago truncatula</name>
    <name type="common">Barrel medic</name>
    <name type="synonym">Medicago tribuloides</name>
    <dbReference type="NCBI Taxonomy" id="3880"/>
    <lineage>
        <taxon>Eukaryota</taxon>
        <taxon>Viridiplantae</taxon>
        <taxon>Streptophyta</taxon>
        <taxon>Embryophyta</taxon>
        <taxon>Tracheophyta</taxon>
        <taxon>Spermatophyta</taxon>
        <taxon>Magnoliopsida</taxon>
        <taxon>eudicotyledons</taxon>
        <taxon>Gunneridae</taxon>
        <taxon>Pentapetalae</taxon>
        <taxon>rosids</taxon>
        <taxon>fabids</taxon>
        <taxon>Fabales</taxon>
        <taxon>Fabaceae</taxon>
        <taxon>Papilionoideae</taxon>
        <taxon>50 kb inversion clade</taxon>
        <taxon>NPAAA clade</taxon>
        <taxon>Hologalegina</taxon>
        <taxon>IRL clade</taxon>
        <taxon>Trifolieae</taxon>
        <taxon>Medicago</taxon>
    </lineage>
</organism>
<protein>
    <submittedName>
        <fullName evidence="2">Transmembrane protein, putative</fullName>
    </submittedName>
</protein>
<keyword evidence="1" id="KW-0472">Membrane</keyword>
<dbReference type="AlphaFoldDB" id="A0A072TSC8"/>
<evidence type="ECO:0000256" key="1">
    <source>
        <dbReference type="SAM" id="Phobius"/>
    </source>
</evidence>
<evidence type="ECO:0000313" key="2">
    <source>
        <dbReference type="EMBL" id="KEH19768.1"/>
    </source>
</evidence>
<reference evidence="3" key="3">
    <citation type="submission" date="2015-04" db="UniProtKB">
        <authorList>
            <consortium name="EnsemblPlants"/>
        </authorList>
    </citation>
    <scope>IDENTIFICATION</scope>
    <source>
        <strain evidence="3">cv. Jemalong A17</strain>
    </source>
</reference>
<sequence length="159" mass="18102">MTMVLMTIHLVLTSNLCSMVILIHFLGGKSKCAVTEVAINVTRKGNALESVQNVLERFSKLWDDIIGIDEELCDILEDGVGLTLDEEGVVLDRNKYIYAQQKVYKKHHKIRRILVVALPHKEYFKLGDKSTTKVIFKSLRLNYKGNQKVKEAKANMLVQ</sequence>
<dbReference type="EMBL" id="CM001224">
    <property type="protein sequence ID" value="KEH19768.1"/>
    <property type="molecule type" value="Genomic_DNA"/>
</dbReference>